<dbReference type="Proteomes" id="UP001637990">
    <property type="component" value="Unassembled WGS sequence"/>
</dbReference>
<dbReference type="Pfam" id="PF00171">
    <property type="entry name" value="Aldedh"/>
    <property type="match status" value="1"/>
</dbReference>
<dbReference type="RefSeq" id="WP_410049817.1">
    <property type="nucleotide sequence ID" value="NZ_JBJGBS010000135.1"/>
</dbReference>
<dbReference type="SUPFAM" id="SSF53720">
    <property type="entry name" value="ALDH-like"/>
    <property type="match status" value="1"/>
</dbReference>
<evidence type="ECO:0000313" key="4">
    <source>
        <dbReference type="Proteomes" id="UP001637990"/>
    </source>
</evidence>
<dbReference type="PANTHER" id="PTHR11699">
    <property type="entry name" value="ALDEHYDE DEHYDROGENASE-RELATED"/>
    <property type="match status" value="1"/>
</dbReference>
<feature type="domain" description="Aldehyde dehydrogenase" evidence="2">
    <location>
        <begin position="16"/>
        <end position="227"/>
    </location>
</feature>
<organism evidence="3 4">
    <name type="scientific">Xanthomonas codiaei</name>
    <dbReference type="NCBI Taxonomy" id="56463"/>
    <lineage>
        <taxon>Bacteria</taxon>
        <taxon>Pseudomonadati</taxon>
        <taxon>Pseudomonadota</taxon>
        <taxon>Gammaproteobacteria</taxon>
        <taxon>Lysobacterales</taxon>
        <taxon>Lysobacteraceae</taxon>
        <taxon>Xanthomonas</taxon>
    </lineage>
</organism>
<keyword evidence="1" id="KW-0560">Oxidoreductase</keyword>
<evidence type="ECO:0000313" key="3">
    <source>
        <dbReference type="EMBL" id="MFO3706985.1"/>
    </source>
</evidence>
<keyword evidence="4" id="KW-1185">Reference proteome</keyword>
<comment type="caution">
    <text evidence="3">The sequence shown here is derived from an EMBL/GenBank/DDBJ whole genome shotgun (WGS) entry which is preliminary data.</text>
</comment>
<name>A0ABW9MRU8_9XANT</name>
<evidence type="ECO:0000259" key="2">
    <source>
        <dbReference type="Pfam" id="PF00171"/>
    </source>
</evidence>
<dbReference type="InterPro" id="IPR015590">
    <property type="entry name" value="Aldehyde_DH_dom"/>
</dbReference>
<accession>A0ABW9MRU8</accession>
<gene>
    <name evidence="3" type="ORF">ACI6Q5_18905</name>
</gene>
<dbReference type="InterPro" id="IPR016162">
    <property type="entry name" value="Ald_DH_N"/>
</dbReference>
<protein>
    <submittedName>
        <fullName evidence="3">Aldehyde dehydrogenase family protein</fullName>
    </submittedName>
</protein>
<dbReference type="Gene3D" id="3.40.605.10">
    <property type="entry name" value="Aldehyde Dehydrogenase, Chain A, domain 1"/>
    <property type="match status" value="1"/>
</dbReference>
<feature type="non-terminal residue" evidence="3">
    <location>
        <position position="227"/>
    </location>
</feature>
<sequence>MPRFPDQLLYIGGRYVPARGGHTFEVINPATSKVLANVHNAGADDLEAAVDSAKAGQRQWAALTTVERSRILLRAVALLRERNDALAELETLNTGKPLSETRSVDVVTGADVLEYYAGVAQALQGVQVPLREGSFFYTRHEPLGVVGAIGAWNYPIQIALWKAAPALAAGNAMIFKPSEVTPLTALKLAELFTEAGLPDGVFNVLPGDGASVGTALTEHPQIEKISF</sequence>
<dbReference type="EMBL" id="JBJGBS010000135">
    <property type="protein sequence ID" value="MFO3706985.1"/>
    <property type="molecule type" value="Genomic_DNA"/>
</dbReference>
<dbReference type="InterPro" id="IPR016161">
    <property type="entry name" value="Ald_DH/histidinol_DH"/>
</dbReference>
<reference evidence="3 4" key="1">
    <citation type="submission" date="2024-11" db="EMBL/GenBank/DDBJ databases">
        <title>Genome sequencing of Xanthomonas codiaei.</title>
        <authorList>
            <person name="Studholme D.J."/>
        </authorList>
    </citation>
    <scope>NUCLEOTIDE SEQUENCE [LARGE SCALE GENOMIC DNA]</scope>
    <source>
        <strain evidence="3 4">NCPPB 4350</strain>
    </source>
</reference>
<evidence type="ECO:0000256" key="1">
    <source>
        <dbReference type="ARBA" id="ARBA00023002"/>
    </source>
</evidence>
<proteinExistence type="predicted"/>